<dbReference type="InterPro" id="IPR056457">
    <property type="entry name" value="DOP1_C"/>
</dbReference>
<evidence type="ECO:0000259" key="1">
    <source>
        <dbReference type="Pfam" id="PF24598"/>
    </source>
</evidence>
<organism evidence="2 3">
    <name type="scientific">Polyplax serrata</name>
    <name type="common">Common mouse louse</name>
    <dbReference type="NCBI Taxonomy" id="468196"/>
    <lineage>
        <taxon>Eukaryota</taxon>
        <taxon>Metazoa</taxon>
        <taxon>Ecdysozoa</taxon>
        <taxon>Arthropoda</taxon>
        <taxon>Hexapoda</taxon>
        <taxon>Insecta</taxon>
        <taxon>Pterygota</taxon>
        <taxon>Neoptera</taxon>
        <taxon>Paraneoptera</taxon>
        <taxon>Psocodea</taxon>
        <taxon>Troctomorpha</taxon>
        <taxon>Phthiraptera</taxon>
        <taxon>Anoplura</taxon>
        <taxon>Polyplacidae</taxon>
        <taxon>Polyplax</taxon>
    </lineage>
</organism>
<keyword evidence="3" id="KW-1185">Reference proteome</keyword>
<dbReference type="EMBL" id="JAWJWF010000005">
    <property type="protein sequence ID" value="KAK6632296.1"/>
    <property type="molecule type" value="Genomic_DNA"/>
</dbReference>
<comment type="caution">
    <text evidence="2">The sequence shown here is derived from an EMBL/GenBank/DDBJ whole genome shotgun (WGS) entry which is preliminary data.</text>
</comment>
<dbReference type="PANTHER" id="PTHR14042">
    <property type="entry name" value="DOPEY-RELATED"/>
    <property type="match status" value="1"/>
</dbReference>
<feature type="domain" description="DOP1-like C-terminal" evidence="1">
    <location>
        <begin position="203"/>
        <end position="688"/>
    </location>
</feature>
<reference evidence="2 3" key="1">
    <citation type="submission" date="2023-09" db="EMBL/GenBank/DDBJ databases">
        <title>Genomes of two closely related lineages of the louse Polyplax serrata with different host specificities.</title>
        <authorList>
            <person name="Martinu J."/>
            <person name="Tarabai H."/>
            <person name="Stefka J."/>
            <person name="Hypsa V."/>
        </authorList>
    </citation>
    <scope>NUCLEOTIDE SEQUENCE [LARGE SCALE GENOMIC DNA]</scope>
    <source>
        <strain evidence="2">98ZLc_SE</strain>
    </source>
</reference>
<accession>A0ABR1B0K0</accession>
<evidence type="ECO:0000313" key="2">
    <source>
        <dbReference type="EMBL" id="KAK6632296.1"/>
    </source>
</evidence>
<protein>
    <recommendedName>
        <fullName evidence="1">DOP1-like C-terminal domain-containing protein</fullName>
    </recommendedName>
</protein>
<proteinExistence type="predicted"/>
<evidence type="ECO:0000313" key="3">
    <source>
        <dbReference type="Proteomes" id="UP001359485"/>
    </source>
</evidence>
<gene>
    <name evidence="2" type="ORF">RUM44_007337</name>
</gene>
<sequence>MEIFLLEIPLDQGNFSKGISSELSDLNRSGELFQVKQFDYFNFVFLFQQDSGKAKTQQQTEILRKNLLANMPRIISSVAALWQAVTEALEGDSDLCIWGNPKVVKNQILGFLSPISVHHGPTFLAAIAVTWEERKSTDEAKKVLPVASRDQQILVDLVSAIRVMPIDTLVQTVHQVVKQPPMIQGASPNVALDVSTLELFYVYMQTSTSAQLGESWNSLLALLRDGLLVAPPALFLVLAILNEYVQKCPAFSDKKNQRDLQDITSKLVEACGTVAGACLEPKTWLGRNLAVKEDVDVPQEDSEGSISTAQQYSVQAQSVMAQILAPLLDVSYGSQEKDKVAALLTNLMYNITPYLKSHLPKNASSFSACSQLLANLSGFQYTRKAWKREVFELLLESSLFQMDMTCLSYWTTIIDNLMTHDITSFRDLMSKISMTQGGSYTLFSSREQEYEQRSQLLKRLAFVIFCSETDQYHKFMPNIQERLSEILRLPQVVPSVQAQVFLCFRILLLRMSSHHVISLWPTLISELVQVFTLIEQELCTDSEEFSSHIKLMSALDSSWVSNSSNGLHAHGHPHWLQLILAAAKLLDLAVLLPTHHLPQFQMYRWAFVSDCNMSSHNEDDGLNGHDFVPHVMRICRLMDKKVHKLSRYYTAYGPVKPILEGKGGRLLLDGAHIDSLQQLHPFFASVGLREQSTTVDMESVENCLLQDFLEKMPTKGSH</sequence>
<name>A0ABR1B0K0_POLSC</name>
<dbReference type="Pfam" id="PF24598">
    <property type="entry name" value="DOP1_C"/>
    <property type="match status" value="1"/>
</dbReference>
<dbReference type="InterPro" id="IPR040314">
    <property type="entry name" value="DOP1"/>
</dbReference>
<dbReference type="PANTHER" id="PTHR14042:SF24">
    <property type="entry name" value="PROTEIN DOPEY-1 HOMOLOG"/>
    <property type="match status" value="1"/>
</dbReference>
<dbReference type="Proteomes" id="UP001359485">
    <property type="component" value="Unassembled WGS sequence"/>
</dbReference>